<dbReference type="Gene3D" id="1.10.3720.10">
    <property type="entry name" value="MetI-like"/>
    <property type="match status" value="1"/>
</dbReference>
<dbReference type="Proteomes" id="UP000291269">
    <property type="component" value="Unassembled WGS sequence"/>
</dbReference>
<dbReference type="PANTHER" id="PTHR30425">
    <property type="entry name" value="PHOSPHATE TRANSPORT SYSTEM PERMEASE PROTEIN PST"/>
    <property type="match status" value="1"/>
</dbReference>
<feature type="transmembrane region" description="Helical" evidence="9">
    <location>
        <begin position="249"/>
        <end position="271"/>
    </location>
</feature>
<evidence type="ECO:0000256" key="4">
    <source>
        <dbReference type="ARBA" id="ARBA00022475"/>
    </source>
</evidence>
<dbReference type="OrthoDB" id="9785113at2"/>
<keyword evidence="7 9" id="KW-1133">Transmembrane helix</keyword>
<keyword evidence="6 9" id="KW-0812">Transmembrane</keyword>
<proteinExistence type="inferred from homology"/>
<dbReference type="GO" id="GO:0005886">
    <property type="term" value="C:plasma membrane"/>
    <property type="evidence" value="ECO:0007669"/>
    <property type="project" value="UniProtKB-SubCell"/>
</dbReference>
<evidence type="ECO:0000256" key="8">
    <source>
        <dbReference type="ARBA" id="ARBA00023136"/>
    </source>
</evidence>
<dbReference type="SUPFAM" id="SSF161098">
    <property type="entry name" value="MetI-like"/>
    <property type="match status" value="1"/>
</dbReference>
<dbReference type="NCBIfam" id="TIGR02138">
    <property type="entry name" value="phosphate_pstC"/>
    <property type="match status" value="1"/>
</dbReference>
<dbReference type="EMBL" id="SDOZ01000002">
    <property type="protein sequence ID" value="RXZ62463.1"/>
    <property type="molecule type" value="Genomic_DNA"/>
</dbReference>
<organism evidence="12 13">
    <name type="scientific">Candidatus Borkfalkia ceftriaxoniphila</name>
    <dbReference type="NCBI Taxonomy" id="2508949"/>
    <lineage>
        <taxon>Bacteria</taxon>
        <taxon>Bacillati</taxon>
        <taxon>Bacillota</taxon>
        <taxon>Clostridia</taxon>
        <taxon>Christensenellales</taxon>
        <taxon>Christensenellaceae</taxon>
        <taxon>Candidatus Borkfalkia</taxon>
    </lineage>
</organism>
<keyword evidence="4 10" id="KW-1003">Cell membrane</keyword>
<comment type="function">
    <text evidence="10">Part of the binding-protein-dependent transport system for phosphate; probably responsible for the translocation of the substrate across the membrane.</text>
</comment>
<feature type="transmembrane region" description="Helical" evidence="9">
    <location>
        <begin position="56"/>
        <end position="88"/>
    </location>
</feature>
<dbReference type="CDD" id="cd06261">
    <property type="entry name" value="TM_PBP2"/>
    <property type="match status" value="1"/>
</dbReference>
<evidence type="ECO:0000256" key="9">
    <source>
        <dbReference type="RuleBase" id="RU363032"/>
    </source>
</evidence>
<feature type="domain" description="ABC transmembrane type-1" evidence="11">
    <location>
        <begin position="60"/>
        <end position="268"/>
    </location>
</feature>
<dbReference type="InterPro" id="IPR000515">
    <property type="entry name" value="MetI-like"/>
</dbReference>
<feature type="transmembrane region" description="Helical" evidence="9">
    <location>
        <begin position="192"/>
        <end position="215"/>
    </location>
</feature>
<feature type="transmembrane region" description="Helical" evidence="9">
    <location>
        <begin position="135"/>
        <end position="153"/>
    </location>
</feature>
<protein>
    <recommendedName>
        <fullName evidence="10">Phosphate transport system permease protein</fullName>
    </recommendedName>
</protein>
<keyword evidence="13" id="KW-1185">Reference proteome</keyword>
<evidence type="ECO:0000256" key="10">
    <source>
        <dbReference type="RuleBase" id="RU363054"/>
    </source>
</evidence>
<reference evidence="12 13" key="1">
    <citation type="journal article" date="2019" name="Gut">
        <title>Antibiotics-induced monodominance of a novel gut bacterial order.</title>
        <authorList>
            <person name="Hildebrand F."/>
            <person name="Moitinho-Silva L."/>
            <person name="Blasche S."/>
            <person name="Jahn M.T."/>
            <person name="Gossmann T.I."/>
            <person name="Heuerta-Cepas J."/>
            <person name="Hercog R."/>
            <person name="Luetge M."/>
            <person name="Bahram M."/>
            <person name="Pryszlak A."/>
            <person name="Alves R.J."/>
            <person name="Waszak S.M."/>
            <person name="Zhu A."/>
            <person name="Ye L."/>
            <person name="Costea P.I."/>
            <person name="Aalvink S."/>
            <person name="Belzer C."/>
            <person name="Forslund S.K."/>
            <person name="Sunagawa S."/>
            <person name="Hentschel U."/>
            <person name="Merten C."/>
            <person name="Patil K.R."/>
            <person name="Benes V."/>
            <person name="Bork P."/>
        </authorList>
    </citation>
    <scope>NUCLEOTIDE SEQUENCE [LARGE SCALE GENOMIC DNA]</scope>
    <source>
        <strain evidence="12 13">HDS1380</strain>
    </source>
</reference>
<evidence type="ECO:0000256" key="7">
    <source>
        <dbReference type="ARBA" id="ARBA00022989"/>
    </source>
</evidence>
<name>A0A4Q2KHA1_9FIRM</name>
<comment type="caution">
    <text evidence="10">Lacks conserved residue(s) required for the propagation of feature annotation.</text>
</comment>
<keyword evidence="5 10" id="KW-0592">Phosphate transport</keyword>
<evidence type="ECO:0000259" key="11">
    <source>
        <dbReference type="PROSITE" id="PS50928"/>
    </source>
</evidence>
<dbReference type="PROSITE" id="PS50928">
    <property type="entry name" value="ABC_TM1"/>
    <property type="match status" value="1"/>
</dbReference>
<comment type="similarity">
    <text evidence="2 10">Belongs to the binding-protein-dependent transport system permease family. CysTW subfamily.</text>
</comment>
<comment type="subcellular location">
    <subcellularLocation>
        <location evidence="1 9">Cell membrane</location>
        <topology evidence="1 9">Multi-pass membrane protein</topology>
    </subcellularLocation>
</comment>
<dbReference type="InterPro" id="IPR035906">
    <property type="entry name" value="MetI-like_sf"/>
</dbReference>
<sequence>MRIVFIISAVVFVAAVATICVFIFAQAFPAIAEIGIIDFLFNGNWAPTDGNPSYGIATMIVGSCYITAGALAIGVPIGFLTAVFMARYCPRPAYKVLKPLTNILAGIPSIVYGFFGVAVIVPLIRRTFGGSGSSILTASLVLGIMILPTIISVSENAIRAVPKSYYEGALALGATKERAIFRTEVPAAKSGIMTSIILGLGRVIGETMAVVMIAGNQAVFPSSILDGVRTMTANIVIELGYATDLHRGALIATAGVLFVFILIITLLVSLIRKKSR</sequence>
<evidence type="ECO:0000256" key="1">
    <source>
        <dbReference type="ARBA" id="ARBA00004651"/>
    </source>
</evidence>
<evidence type="ECO:0000256" key="3">
    <source>
        <dbReference type="ARBA" id="ARBA00022448"/>
    </source>
</evidence>
<evidence type="ECO:0000313" key="13">
    <source>
        <dbReference type="Proteomes" id="UP000291269"/>
    </source>
</evidence>
<dbReference type="InterPro" id="IPR051124">
    <property type="entry name" value="Phosphate_Transport_Permease"/>
</dbReference>
<keyword evidence="3 9" id="KW-0813">Transport</keyword>
<comment type="caution">
    <text evidence="12">The sequence shown here is derived from an EMBL/GenBank/DDBJ whole genome shotgun (WGS) entry which is preliminary data.</text>
</comment>
<evidence type="ECO:0000256" key="5">
    <source>
        <dbReference type="ARBA" id="ARBA00022592"/>
    </source>
</evidence>
<dbReference type="PANTHER" id="PTHR30425:SF1">
    <property type="entry name" value="PHOSPHATE TRANSPORT SYSTEM PERMEASE PROTEIN PSTC"/>
    <property type="match status" value="1"/>
</dbReference>
<keyword evidence="8 9" id="KW-0472">Membrane</keyword>
<accession>A0A4Q2KHA1</accession>
<dbReference type="Pfam" id="PF00528">
    <property type="entry name" value="BPD_transp_1"/>
    <property type="match status" value="1"/>
</dbReference>
<gene>
    <name evidence="12" type="primary">pstC</name>
    <name evidence="12" type="ORF">ESZ91_04515</name>
</gene>
<feature type="transmembrane region" description="Helical" evidence="9">
    <location>
        <begin position="100"/>
        <end position="123"/>
    </location>
</feature>
<dbReference type="InterPro" id="IPR011864">
    <property type="entry name" value="Phosphate_PstC"/>
</dbReference>
<evidence type="ECO:0000313" key="12">
    <source>
        <dbReference type="EMBL" id="RXZ62463.1"/>
    </source>
</evidence>
<evidence type="ECO:0000256" key="2">
    <source>
        <dbReference type="ARBA" id="ARBA00007069"/>
    </source>
</evidence>
<evidence type="ECO:0000256" key="6">
    <source>
        <dbReference type="ARBA" id="ARBA00022692"/>
    </source>
</evidence>
<dbReference type="GO" id="GO:0005315">
    <property type="term" value="F:phosphate transmembrane transporter activity"/>
    <property type="evidence" value="ECO:0007669"/>
    <property type="project" value="InterPro"/>
</dbReference>
<dbReference type="GO" id="GO:0006817">
    <property type="term" value="P:phosphate ion transport"/>
    <property type="evidence" value="ECO:0007669"/>
    <property type="project" value="UniProtKB-KW"/>
</dbReference>
<dbReference type="AlphaFoldDB" id="A0A4Q2KHA1"/>